<reference evidence="1 2" key="1">
    <citation type="submission" date="2016-10" db="EMBL/GenBank/DDBJ databases">
        <authorList>
            <person name="de Groot N.N."/>
        </authorList>
    </citation>
    <scope>NUCLEOTIDE SEQUENCE [LARGE SCALE GENOMIC DNA]</scope>
    <source>
        <strain evidence="1 2">S137</strain>
    </source>
</reference>
<evidence type="ECO:0000313" key="1">
    <source>
        <dbReference type="EMBL" id="SDP64912.1"/>
    </source>
</evidence>
<dbReference type="Proteomes" id="UP000182412">
    <property type="component" value="Unassembled WGS sequence"/>
</dbReference>
<name>A0A1H0UF54_SELRU</name>
<protein>
    <recommendedName>
        <fullName evidence="3">Transposase (putative) YhgA-like domain-containing protein</fullName>
    </recommendedName>
</protein>
<evidence type="ECO:0008006" key="3">
    <source>
        <dbReference type="Google" id="ProtNLM"/>
    </source>
</evidence>
<dbReference type="RefSeq" id="WP_074573183.1">
    <property type="nucleotide sequence ID" value="NZ_FNJQ01000032.1"/>
</dbReference>
<organism evidence="1 2">
    <name type="scientific">Selenomonas ruminantium</name>
    <dbReference type="NCBI Taxonomy" id="971"/>
    <lineage>
        <taxon>Bacteria</taxon>
        <taxon>Bacillati</taxon>
        <taxon>Bacillota</taxon>
        <taxon>Negativicutes</taxon>
        <taxon>Selenomonadales</taxon>
        <taxon>Selenomonadaceae</taxon>
        <taxon>Selenomonas</taxon>
    </lineage>
</organism>
<accession>A0A1H0UF54</accession>
<dbReference type="OrthoDB" id="1766002at2"/>
<evidence type="ECO:0000313" key="2">
    <source>
        <dbReference type="Proteomes" id="UP000182412"/>
    </source>
</evidence>
<dbReference type="EMBL" id="FNJQ01000032">
    <property type="protein sequence ID" value="SDP64912.1"/>
    <property type="molecule type" value="Genomic_DNA"/>
</dbReference>
<proteinExistence type="predicted"/>
<gene>
    <name evidence="1" type="ORF">SAMN05216366_13216</name>
</gene>
<sequence length="313" mass="36343">MKKTSSHNLPHGTIFDDVYRTMLQKLPSTIIPAINETFGTHYDENTSLQQLRNEHLEIGGKIITDSLFRIGEYLYHLECQSTPDGTMAIRMFEYDFAIALEDARKQTAPYHIKFPLSGAIYLRHKSTTPDELSLTVEFPDKQEVTYRVPVIKVQEYSLEEIFNKHLWLFIPYYIMRFEDKFTTMEEYPDKRTAMLADLQEMVTKFESYAKNTKRPSIYTDIMQLAKRVAEHLLSNQKNTKKEVNRIMGGKILELHSEKMLRKGKKEGRLEMLTSLVVSNLKKNKPLAEIADSFSISVDEVIRIGKKHGINIAR</sequence>
<dbReference type="AlphaFoldDB" id="A0A1H0UF54"/>